<dbReference type="GO" id="GO:0005737">
    <property type="term" value="C:cytoplasm"/>
    <property type="evidence" value="ECO:0007669"/>
    <property type="project" value="InterPro"/>
</dbReference>
<feature type="active site" evidence="4">
    <location>
        <position position="622"/>
    </location>
</feature>
<evidence type="ECO:0000256" key="2">
    <source>
        <dbReference type="ARBA" id="ARBA00039140"/>
    </source>
</evidence>
<name>A0A7W8G130_9GAMM</name>
<evidence type="ECO:0000256" key="4">
    <source>
        <dbReference type="PROSITE-ProRule" id="PRU00050"/>
    </source>
</evidence>
<keyword evidence="1 4" id="KW-0378">Hydrolase</keyword>
<dbReference type="InterPro" id="IPR035909">
    <property type="entry name" value="CheB_C"/>
</dbReference>
<dbReference type="PANTHER" id="PTHR42872:SF6">
    <property type="entry name" value="PROTEIN-GLUTAMATE METHYLESTERASE_PROTEIN-GLUTAMINE GLUTAMINASE"/>
    <property type="match status" value="1"/>
</dbReference>
<gene>
    <name evidence="7" type="ORF">HNQ52_000761</name>
</gene>
<dbReference type="SUPFAM" id="SSF52738">
    <property type="entry name" value="Methylesterase CheB, C-terminal domain"/>
    <property type="match status" value="1"/>
</dbReference>
<dbReference type="PANTHER" id="PTHR42872">
    <property type="entry name" value="PROTEIN-GLUTAMATE METHYLESTERASE/PROTEIN-GLUTAMINE GLUTAMINASE"/>
    <property type="match status" value="1"/>
</dbReference>
<feature type="compositionally biased region" description="Low complexity" evidence="5">
    <location>
        <begin position="326"/>
        <end position="345"/>
    </location>
</feature>
<organism evidence="7 8">
    <name type="scientific">Chiayiivirga flava</name>
    <dbReference type="NCBI Taxonomy" id="659595"/>
    <lineage>
        <taxon>Bacteria</taxon>
        <taxon>Pseudomonadati</taxon>
        <taxon>Pseudomonadota</taxon>
        <taxon>Gammaproteobacteria</taxon>
        <taxon>Lysobacterales</taxon>
        <taxon>Lysobacteraceae</taxon>
        <taxon>Chiayiivirga</taxon>
    </lineage>
</organism>
<dbReference type="GO" id="GO:0000156">
    <property type="term" value="F:phosphorelay response regulator activity"/>
    <property type="evidence" value="ECO:0007669"/>
    <property type="project" value="InterPro"/>
</dbReference>
<dbReference type="EC" id="3.1.1.61" evidence="2"/>
<evidence type="ECO:0000313" key="8">
    <source>
        <dbReference type="Proteomes" id="UP000521199"/>
    </source>
</evidence>
<dbReference type="GO" id="GO:0006935">
    <property type="term" value="P:chemotaxis"/>
    <property type="evidence" value="ECO:0007669"/>
    <property type="project" value="UniProtKB-UniRule"/>
</dbReference>
<feature type="active site" evidence="4">
    <location>
        <position position="595"/>
    </location>
</feature>
<dbReference type="GO" id="GO:0008984">
    <property type="term" value="F:protein-glutamate methylesterase activity"/>
    <property type="evidence" value="ECO:0007669"/>
    <property type="project" value="UniProtKB-EC"/>
</dbReference>
<comment type="caution">
    <text evidence="7">The sequence shown here is derived from an EMBL/GenBank/DDBJ whole genome shotgun (WGS) entry which is preliminary data.</text>
</comment>
<comment type="catalytic activity">
    <reaction evidence="3">
        <text>[protein]-L-glutamate 5-O-methyl ester + H2O = L-glutamyl-[protein] + methanol + H(+)</text>
        <dbReference type="Rhea" id="RHEA:23236"/>
        <dbReference type="Rhea" id="RHEA-COMP:10208"/>
        <dbReference type="Rhea" id="RHEA-COMP:10311"/>
        <dbReference type="ChEBI" id="CHEBI:15377"/>
        <dbReference type="ChEBI" id="CHEBI:15378"/>
        <dbReference type="ChEBI" id="CHEBI:17790"/>
        <dbReference type="ChEBI" id="CHEBI:29973"/>
        <dbReference type="ChEBI" id="CHEBI:82795"/>
        <dbReference type="EC" id="3.1.1.61"/>
    </reaction>
</comment>
<dbReference type="EMBL" id="JACHHP010000001">
    <property type="protein sequence ID" value="MBB5207245.1"/>
    <property type="molecule type" value="Genomic_DNA"/>
</dbReference>
<sequence>MASPRNCAVALLGRDDGARAQLRHSLEELGASVVFEGEAAGTAAGQLFERAPQVVIVNLADGSDDELDHLQPVFDAPQINVVFNEADVSSRLQGWDLARWARHLAAKVLGDRDLMPPPPPGFEALPLRDLMPVPGAPPTPAQMAPERAIEEFVIEAEDRVDALPEDFMPMPTLQPDLPVERDASLGLDFDAVDGALVEPDALAPRPAPQIVRVEREVVEDDLPDSIELPDLSELDRALEADAQAIVASARSERELLDEALGGLDLDFLADHTGGDTSPAAGATTVDTGAGISDFGSDVAATEPAAAAGPTVPFGALFLEDDTSDDAMPPASAGAAAAPASVAAPSWVLDDDTDASTGESPQPGWIHDGETRAPATAPGDDGLTVEEFDVADAADEFGFTLETDATTDDDAFAQTSDDGTARTETAASATPSWSVDDDDLQYDESMTLDDDVAAMAAQLDAFEHDTGSRFSQAQDPGFSIAPMHDDDADDDVDAPVPSDAPAAAAAPAIDFGTLSLTSMDDAIEQAPRVAQAASFDFSGIDNLTLAPLDDGDTDGDGTGAAAAGVDPLLLAMGLVDAPDTNEAVDGIPRVVVLGASIGGPDALRTFLAGIPPEFPALFLLVQHLENGYFERLAQQLQKATRLRVRALVPDGPFAATGEVLVVPANLRYTVERNGHIEAIAHDAPPHYTPCIDDVLRDAADRFGARTTAIIFSGMAGDAIEGAVYVTAKGGEVWVQDPASCVVSSMVDGARARGVVEYIGSPRELAERCVAQYGN</sequence>
<dbReference type="Pfam" id="PF01339">
    <property type="entry name" value="CheB_methylest"/>
    <property type="match status" value="1"/>
</dbReference>
<keyword evidence="8" id="KW-1185">Reference proteome</keyword>
<protein>
    <recommendedName>
        <fullName evidence="2">protein-glutamate methylesterase</fullName>
        <ecNumber evidence="2">3.1.1.61</ecNumber>
    </recommendedName>
</protein>
<evidence type="ECO:0000259" key="6">
    <source>
        <dbReference type="PROSITE" id="PS50122"/>
    </source>
</evidence>
<feature type="active site" evidence="4">
    <location>
        <position position="716"/>
    </location>
</feature>
<accession>A0A7W8G130</accession>
<dbReference type="Gene3D" id="3.40.50.180">
    <property type="entry name" value="Methylesterase CheB, C-terminal domain"/>
    <property type="match status" value="1"/>
</dbReference>
<dbReference type="Proteomes" id="UP000521199">
    <property type="component" value="Unassembled WGS sequence"/>
</dbReference>
<feature type="compositionally biased region" description="Polar residues" evidence="5">
    <location>
        <begin position="421"/>
        <end position="432"/>
    </location>
</feature>
<feature type="region of interest" description="Disordered" evidence="5">
    <location>
        <begin position="402"/>
        <end position="437"/>
    </location>
</feature>
<proteinExistence type="predicted"/>
<dbReference type="PROSITE" id="PS50122">
    <property type="entry name" value="CHEB"/>
    <property type="match status" value="1"/>
</dbReference>
<feature type="domain" description="CheB-type methylesterase" evidence="6">
    <location>
        <begin position="577"/>
        <end position="757"/>
    </location>
</feature>
<keyword evidence="4" id="KW-0145">Chemotaxis</keyword>
<evidence type="ECO:0000256" key="5">
    <source>
        <dbReference type="SAM" id="MobiDB-lite"/>
    </source>
</evidence>
<evidence type="ECO:0000256" key="1">
    <source>
        <dbReference type="ARBA" id="ARBA00022801"/>
    </source>
</evidence>
<feature type="region of interest" description="Disordered" evidence="5">
    <location>
        <begin position="319"/>
        <end position="376"/>
    </location>
</feature>
<reference evidence="7 8" key="1">
    <citation type="submission" date="2020-08" db="EMBL/GenBank/DDBJ databases">
        <title>Genomic Encyclopedia of Type Strains, Phase IV (KMG-IV): sequencing the most valuable type-strain genomes for metagenomic binning, comparative biology and taxonomic classification.</title>
        <authorList>
            <person name="Goeker M."/>
        </authorList>
    </citation>
    <scope>NUCLEOTIDE SEQUENCE [LARGE SCALE GENOMIC DNA]</scope>
    <source>
        <strain evidence="7 8">DSM 24163</strain>
    </source>
</reference>
<evidence type="ECO:0000256" key="3">
    <source>
        <dbReference type="ARBA" id="ARBA00048267"/>
    </source>
</evidence>
<dbReference type="RefSeq" id="WP_183959763.1">
    <property type="nucleotide sequence ID" value="NZ_JACHHP010000001.1"/>
</dbReference>
<dbReference type="AlphaFoldDB" id="A0A7W8G130"/>
<evidence type="ECO:0000313" key="7">
    <source>
        <dbReference type="EMBL" id="MBB5207245.1"/>
    </source>
</evidence>
<dbReference type="InterPro" id="IPR000673">
    <property type="entry name" value="Sig_transdc_resp-reg_Me-estase"/>
</dbReference>